<evidence type="ECO:0000313" key="2">
    <source>
        <dbReference type="EMBL" id="WAS99433.1"/>
    </source>
</evidence>
<feature type="signal peptide" evidence="1">
    <location>
        <begin position="1"/>
        <end position="20"/>
    </location>
</feature>
<organism evidence="2 3">
    <name type="scientific">Nannocystis punicea</name>
    <dbReference type="NCBI Taxonomy" id="2995304"/>
    <lineage>
        <taxon>Bacteria</taxon>
        <taxon>Pseudomonadati</taxon>
        <taxon>Myxococcota</taxon>
        <taxon>Polyangia</taxon>
        <taxon>Nannocystales</taxon>
        <taxon>Nannocystaceae</taxon>
        <taxon>Nannocystis</taxon>
    </lineage>
</organism>
<evidence type="ECO:0008006" key="4">
    <source>
        <dbReference type="Google" id="ProtNLM"/>
    </source>
</evidence>
<keyword evidence="3" id="KW-1185">Reference proteome</keyword>
<sequence>MFARPVLALAALLLASPGCGPEIEQLPPSGIYRMTAVTLANDCHPTLDDDHMGEEVVQVTAEWIKVPHVDPLGLSLASYAFTQVNRDPEAGEYAHEWPGSGCRRLERLEVEPVDADTVRSRITDEWRDDGSCAWAGEACTVVRDYTYELVEACDDCEFPLHLDQ</sequence>
<evidence type="ECO:0000256" key="1">
    <source>
        <dbReference type="SAM" id="SignalP"/>
    </source>
</evidence>
<name>A0ABY7HJC0_9BACT</name>
<feature type="chain" id="PRO_5045347261" description="Lipoprotein" evidence="1">
    <location>
        <begin position="21"/>
        <end position="164"/>
    </location>
</feature>
<dbReference type="Proteomes" id="UP001164459">
    <property type="component" value="Chromosome"/>
</dbReference>
<protein>
    <recommendedName>
        <fullName evidence="4">Lipoprotein</fullName>
    </recommendedName>
</protein>
<keyword evidence="1" id="KW-0732">Signal</keyword>
<accession>A0ABY7HJC0</accession>
<dbReference type="EMBL" id="CP114040">
    <property type="protein sequence ID" value="WAS99433.1"/>
    <property type="molecule type" value="Genomic_DNA"/>
</dbReference>
<proteinExistence type="predicted"/>
<evidence type="ECO:0000313" key="3">
    <source>
        <dbReference type="Proteomes" id="UP001164459"/>
    </source>
</evidence>
<gene>
    <name evidence="2" type="ORF">O0S08_25185</name>
</gene>
<dbReference type="RefSeq" id="WP_269041794.1">
    <property type="nucleotide sequence ID" value="NZ_CP114040.1"/>
</dbReference>
<reference evidence="2" key="1">
    <citation type="submission" date="2022-11" db="EMBL/GenBank/DDBJ databases">
        <title>Minimal conservation of predation-associated metabolite biosynthetic gene clusters underscores biosynthetic potential of Myxococcota including descriptions for ten novel species: Archangium lansinium sp. nov., Myxococcus landrumus sp. nov., Nannocystis bai.</title>
        <authorList>
            <person name="Ahearne A."/>
            <person name="Stevens C."/>
            <person name="Dowd S."/>
        </authorList>
    </citation>
    <scope>NUCLEOTIDE SEQUENCE</scope>
    <source>
        <strain evidence="2">Fl3</strain>
    </source>
</reference>